<dbReference type="EMBL" id="CAJPDT010000037">
    <property type="protein sequence ID" value="CAF9924677.1"/>
    <property type="molecule type" value="Genomic_DNA"/>
</dbReference>
<dbReference type="OrthoDB" id="5276244at2759"/>
<gene>
    <name evidence="1" type="ORF">IMSHALPRED_006259</name>
</gene>
<dbReference type="AlphaFoldDB" id="A0A8H3FKV0"/>
<proteinExistence type="predicted"/>
<comment type="caution">
    <text evidence="1">The sequence shown here is derived from an EMBL/GenBank/DDBJ whole genome shotgun (WGS) entry which is preliminary data.</text>
</comment>
<evidence type="ECO:0000313" key="1">
    <source>
        <dbReference type="EMBL" id="CAF9924677.1"/>
    </source>
</evidence>
<dbReference type="Proteomes" id="UP000664534">
    <property type="component" value="Unassembled WGS sequence"/>
</dbReference>
<reference evidence="1" key="1">
    <citation type="submission" date="2021-03" db="EMBL/GenBank/DDBJ databases">
        <authorList>
            <person name="Tagirdzhanova G."/>
        </authorList>
    </citation>
    <scope>NUCLEOTIDE SEQUENCE</scope>
</reference>
<evidence type="ECO:0000313" key="2">
    <source>
        <dbReference type="Proteomes" id="UP000664534"/>
    </source>
</evidence>
<name>A0A8H3FKV0_9LECA</name>
<sequence>MKCGNAPTVVAGSLLNASDVTDPLPEILPDSGSDQTWFQYLWCVPGTIAYLFLKNGRLEPPPLIFRDVHGAIAQATIQAQYNLSQNGDGPIISHYNGFMTPGFNWYTTPPATNIQVYAQSSKGILTWGILVAALTGLGQYVDNEYDFGDDPIVFQINEGQRGEVGIGYVGFIDPNDPEEKCIYEDVQGQEQYCEDVTAGRVIN</sequence>
<organism evidence="1 2">
    <name type="scientific">Imshaugia aleurites</name>
    <dbReference type="NCBI Taxonomy" id="172621"/>
    <lineage>
        <taxon>Eukaryota</taxon>
        <taxon>Fungi</taxon>
        <taxon>Dikarya</taxon>
        <taxon>Ascomycota</taxon>
        <taxon>Pezizomycotina</taxon>
        <taxon>Lecanoromycetes</taxon>
        <taxon>OSLEUM clade</taxon>
        <taxon>Lecanoromycetidae</taxon>
        <taxon>Lecanorales</taxon>
        <taxon>Lecanorineae</taxon>
        <taxon>Parmeliaceae</taxon>
        <taxon>Imshaugia</taxon>
    </lineage>
</organism>
<protein>
    <submittedName>
        <fullName evidence="1">Uncharacterized protein</fullName>
    </submittedName>
</protein>
<accession>A0A8H3FKV0</accession>
<keyword evidence="2" id="KW-1185">Reference proteome</keyword>